<feature type="transmembrane region" description="Helical" evidence="1">
    <location>
        <begin position="6"/>
        <end position="22"/>
    </location>
</feature>
<evidence type="ECO:0000259" key="2">
    <source>
        <dbReference type="Pfam" id="PF05569"/>
    </source>
</evidence>
<dbReference type="PANTHER" id="PTHR34978">
    <property type="entry name" value="POSSIBLE SENSOR-TRANSDUCER PROTEIN BLAR"/>
    <property type="match status" value="1"/>
</dbReference>
<dbReference type="Proteomes" id="UP000075606">
    <property type="component" value="Unassembled WGS sequence"/>
</dbReference>
<feature type="domain" description="Peptidase M56" evidence="2">
    <location>
        <begin position="139"/>
        <end position="248"/>
    </location>
</feature>
<evidence type="ECO:0000256" key="1">
    <source>
        <dbReference type="SAM" id="Phobius"/>
    </source>
</evidence>
<keyword evidence="1" id="KW-0812">Transmembrane</keyword>
<comment type="caution">
    <text evidence="3">The sequence shown here is derived from an EMBL/GenBank/DDBJ whole genome shotgun (WGS) entry which is preliminary data.</text>
</comment>
<dbReference type="InterPro" id="IPR008756">
    <property type="entry name" value="Peptidase_M56"/>
</dbReference>
<dbReference type="STRING" id="333140.AWW68_10955"/>
<name>A0A150X9H6_9BACT</name>
<dbReference type="AlphaFoldDB" id="A0A150X9H6"/>
<proteinExistence type="predicted"/>
<reference evidence="3 4" key="1">
    <citation type="submission" date="2016-01" db="EMBL/GenBank/DDBJ databases">
        <title>Genome sequencing of Roseivirga spongicola UST030701-084.</title>
        <authorList>
            <person name="Selvaratnam C."/>
            <person name="Thevarajoo S."/>
            <person name="Goh K.M."/>
            <person name="Ee R."/>
            <person name="Chan K.-G."/>
            <person name="Chong C.S."/>
        </authorList>
    </citation>
    <scope>NUCLEOTIDE SEQUENCE [LARGE SCALE GENOMIC DNA]</scope>
    <source>
        <strain evidence="3 4">UST030701-084</strain>
    </source>
</reference>
<dbReference type="EMBL" id="LRPC01000023">
    <property type="protein sequence ID" value="KYG75312.1"/>
    <property type="molecule type" value="Genomic_DNA"/>
</dbReference>
<dbReference type="InterPro" id="IPR052173">
    <property type="entry name" value="Beta-lactam_resp_regulator"/>
</dbReference>
<dbReference type="PANTHER" id="PTHR34978:SF3">
    <property type="entry name" value="SLR0241 PROTEIN"/>
    <property type="match status" value="1"/>
</dbReference>
<sequence length="366" mass="41787">MSNFLIESSICLAVFYLFYWVFLHREKLLNINRAYLLISVIISLIIPFLNIETNWNLFPSTPPIQEAVSVEDSIATNGKGGISISFGLIYILGLTTSLALLLVKLLLVKRKLGKNFVLNRKHVEIIEIEGNEAFSFLNTIYIGKDLASQHKFREQVIAHEFAHIDGKHTLDTLFFELLKCFYWFNPFSYFYSKSAQLQHEFIADHYALSKSDARAYEKSLLELTLSKINPSLVANFGQHPIQKRLKMIKTINSNIMKRLKPLFALPVLGALVFALACTEEANPETNEIVFEETEIPIDVDLNPIVENVTRSYWSPTDSLVASKMINGKVKVYLSPQIQKRVDDNTVIEEEEIPLSRVVSVEIIKRD</sequence>
<feature type="transmembrane region" description="Helical" evidence="1">
    <location>
        <begin position="82"/>
        <end position="107"/>
    </location>
</feature>
<keyword evidence="4" id="KW-1185">Reference proteome</keyword>
<accession>A0A150X9H6</accession>
<gene>
    <name evidence="3" type="ORF">AWW68_10955</name>
</gene>
<dbReference type="RefSeq" id="WP_068221324.1">
    <property type="nucleotide sequence ID" value="NZ_CP139724.1"/>
</dbReference>
<evidence type="ECO:0000313" key="4">
    <source>
        <dbReference type="Proteomes" id="UP000075606"/>
    </source>
</evidence>
<protein>
    <recommendedName>
        <fullName evidence="2">Peptidase M56 domain-containing protein</fullName>
    </recommendedName>
</protein>
<evidence type="ECO:0000313" key="3">
    <source>
        <dbReference type="EMBL" id="KYG75312.1"/>
    </source>
</evidence>
<dbReference type="Pfam" id="PF05569">
    <property type="entry name" value="Peptidase_M56"/>
    <property type="match status" value="1"/>
</dbReference>
<dbReference type="OrthoDB" id="9812355at2"/>
<keyword evidence="1" id="KW-0472">Membrane</keyword>
<feature type="transmembrane region" description="Helical" evidence="1">
    <location>
        <begin position="34"/>
        <end position="51"/>
    </location>
</feature>
<keyword evidence="1" id="KW-1133">Transmembrane helix</keyword>
<organism evidence="3 4">
    <name type="scientific">Roseivirga spongicola</name>
    <dbReference type="NCBI Taxonomy" id="333140"/>
    <lineage>
        <taxon>Bacteria</taxon>
        <taxon>Pseudomonadati</taxon>
        <taxon>Bacteroidota</taxon>
        <taxon>Cytophagia</taxon>
        <taxon>Cytophagales</taxon>
        <taxon>Roseivirgaceae</taxon>
        <taxon>Roseivirga</taxon>
    </lineage>
</organism>